<evidence type="ECO:0000313" key="2">
    <source>
        <dbReference type="EMBL" id="OUE03920.1"/>
    </source>
</evidence>
<comment type="caution">
    <text evidence="2">The sequence shown here is derived from an EMBL/GenBank/DDBJ whole genome shotgun (WGS) entry which is preliminary data.</text>
</comment>
<reference evidence="2 3" key="1">
    <citation type="submission" date="2016-08" db="EMBL/GenBank/DDBJ databases">
        <title>Genome sequence of Clavibacter michiganensis subsp. michiganensis strain CASJ007.</title>
        <authorList>
            <person name="Thapa S.P."/>
            <person name="Coaker G."/>
        </authorList>
    </citation>
    <scope>NUCLEOTIDE SEQUENCE [LARGE SCALE GENOMIC DNA]</scope>
    <source>
        <strain evidence="2">CASJ007</strain>
    </source>
</reference>
<evidence type="ECO:0000313" key="3">
    <source>
        <dbReference type="Proteomes" id="UP000195062"/>
    </source>
</evidence>
<dbReference type="AlphaFoldDB" id="A0A251XKK8"/>
<organism evidence="2 3">
    <name type="scientific">Clavibacter michiganensis subsp. michiganensis</name>
    <dbReference type="NCBI Taxonomy" id="33013"/>
    <lineage>
        <taxon>Bacteria</taxon>
        <taxon>Bacillati</taxon>
        <taxon>Actinomycetota</taxon>
        <taxon>Actinomycetes</taxon>
        <taxon>Micrococcales</taxon>
        <taxon>Microbacteriaceae</taxon>
        <taxon>Clavibacter</taxon>
    </lineage>
</organism>
<protein>
    <submittedName>
        <fullName evidence="2">Uncharacterized protein</fullName>
    </submittedName>
</protein>
<dbReference type="EMBL" id="MDHH01000001">
    <property type="protein sequence ID" value="OUE03920.1"/>
    <property type="molecule type" value="Genomic_DNA"/>
</dbReference>
<gene>
    <name evidence="2" type="ORF">CMMCAS07_03165</name>
</gene>
<proteinExistence type="predicted"/>
<keyword evidence="3" id="KW-1185">Reference proteome</keyword>
<evidence type="ECO:0000256" key="1">
    <source>
        <dbReference type="SAM" id="MobiDB-lite"/>
    </source>
</evidence>
<feature type="region of interest" description="Disordered" evidence="1">
    <location>
        <begin position="1"/>
        <end position="43"/>
    </location>
</feature>
<dbReference type="Proteomes" id="UP000195062">
    <property type="component" value="Unassembled WGS sequence"/>
</dbReference>
<sequence>MSGTDGSFLKELTRPSTRPPMAPSMARGRASGPENQATAPSTTTIASRLTVLTVVSSKVMRSVSEAVADGRAYSSSRLSGVTSLVGVAPRPLKTGLLENVGLAMVLLLSMVVERD</sequence>
<accession>A0A251XKK8</accession>
<feature type="compositionally biased region" description="Polar residues" evidence="1">
    <location>
        <begin position="33"/>
        <end position="43"/>
    </location>
</feature>
<name>A0A251XKK8_CLAMM</name>